<feature type="transmembrane region" description="Helical" evidence="6">
    <location>
        <begin position="163"/>
        <end position="185"/>
    </location>
</feature>
<feature type="transmembrane region" description="Helical" evidence="6">
    <location>
        <begin position="423"/>
        <end position="441"/>
    </location>
</feature>
<feature type="transmembrane region" description="Helical" evidence="6">
    <location>
        <begin position="205"/>
        <end position="226"/>
    </location>
</feature>
<dbReference type="NCBIfam" id="TIGR00908">
    <property type="entry name" value="2A0305"/>
    <property type="match status" value="1"/>
</dbReference>
<feature type="transmembrane region" description="Helical" evidence="6">
    <location>
        <begin position="238"/>
        <end position="258"/>
    </location>
</feature>
<dbReference type="PIRSF" id="PIRSF006060">
    <property type="entry name" value="AA_transporter"/>
    <property type="match status" value="1"/>
</dbReference>
<reference evidence="7 8" key="1">
    <citation type="submission" date="2017-02" db="EMBL/GenBank/DDBJ databases">
        <authorList>
            <person name="Peterson S.W."/>
        </authorList>
    </citation>
    <scope>NUCLEOTIDE SEQUENCE [LARGE SCALE GENOMIC DNA]</scope>
    <source>
        <strain evidence="7 8">DSM 25262</strain>
    </source>
</reference>
<gene>
    <name evidence="7" type="ORF">SAMN05660236_5362</name>
</gene>
<organism evidence="7 8">
    <name type="scientific">Ohtaekwangia koreensis</name>
    <dbReference type="NCBI Taxonomy" id="688867"/>
    <lineage>
        <taxon>Bacteria</taxon>
        <taxon>Pseudomonadati</taxon>
        <taxon>Bacteroidota</taxon>
        <taxon>Cytophagia</taxon>
        <taxon>Cytophagales</taxon>
        <taxon>Fulvivirgaceae</taxon>
        <taxon>Ohtaekwangia</taxon>
    </lineage>
</organism>
<dbReference type="PANTHER" id="PTHR42770">
    <property type="entry name" value="AMINO ACID TRANSPORTER-RELATED"/>
    <property type="match status" value="1"/>
</dbReference>
<comment type="subcellular location">
    <subcellularLocation>
        <location evidence="1">Cell membrane</location>
        <topology evidence="1">Multi-pass membrane protein</topology>
    </subcellularLocation>
</comment>
<evidence type="ECO:0000256" key="2">
    <source>
        <dbReference type="ARBA" id="ARBA00022475"/>
    </source>
</evidence>
<dbReference type="Gene3D" id="1.20.1740.10">
    <property type="entry name" value="Amino acid/polyamine transporter I"/>
    <property type="match status" value="1"/>
</dbReference>
<name>A0A1T5MH32_9BACT</name>
<evidence type="ECO:0000256" key="6">
    <source>
        <dbReference type="SAM" id="Phobius"/>
    </source>
</evidence>
<keyword evidence="3 6" id="KW-0812">Transmembrane</keyword>
<dbReference type="AlphaFoldDB" id="A0A1T5MH32"/>
<feature type="transmembrane region" description="Helical" evidence="6">
    <location>
        <begin position="339"/>
        <end position="356"/>
    </location>
</feature>
<evidence type="ECO:0000256" key="1">
    <source>
        <dbReference type="ARBA" id="ARBA00004651"/>
    </source>
</evidence>
<dbReference type="GO" id="GO:0005886">
    <property type="term" value="C:plasma membrane"/>
    <property type="evidence" value="ECO:0007669"/>
    <property type="project" value="UniProtKB-SubCell"/>
</dbReference>
<feature type="transmembrane region" description="Helical" evidence="6">
    <location>
        <begin position="55"/>
        <end position="79"/>
    </location>
</feature>
<feature type="transmembrane region" description="Helical" evidence="6">
    <location>
        <begin position="100"/>
        <end position="127"/>
    </location>
</feature>
<dbReference type="InterPro" id="IPR050367">
    <property type="entry name" value="APC_superfamily"/>
</dbReference>
<dbReference type="EMBL" id="FUZU01000004">
    <property type="protein sequence ID" value="SKC87244.1"/>
    <property type="molecule type" value="Genomic_DNA"/>
</dbReference>
<evidence type="ECO:0000313" key="7">
    <source>
        <dbReference type="EMBL" id="SKC87244.1"/>
    </source>
</evidence>
<keyword evidence="5 6" id="KW-0472">Membrane</keyword>
<keyword evidence="8" id="KW-1185">Reference proteome</keyword>
<dbReference type="STRING" id="688867.SAMN05660236_5362"/>
<evidence type="ECO:0000256" key="3">
    <source>
        <dbReference type="ARBA" id="ARBA00022692"/>
    </source>
</evidence>
<feature type="transmembrane region" description="Helical" evidence="6">
    <location>
        <begin position="398"/>
        <end position="417"/>
    </location>
</feature>
<protein>
    <submittedName>
        <fullName evidence="7">Ethanolamine permease</fullName>
    </submittedName>
</protein>
<accession>A0A1T5MH32</accession>
<dbReference type="InterPro" id="IPR004757">
    <property type="entry name" value="EtNH_permease"/>
</dbReference>
<dbReference type="PANTHER" id="PTHR42770:SF7">
    <property type="entry name" value="MEMBRANE PROTEIN"/>
    <property type="match status" value="1"/>
</dbReference>
<dbReference type="Pfam" id="PF13520">
    <property type="entry name" value="AA_permease_2"/>
    <property type="match status" value="1"/>
</dbReference>
<keyword evidence="2" id="KW-1003">Cell membrane</keyword>
<proteinExistence type="predicted"/>
<sequence>MFIQSMPRFTTLCSMNHSTEKVTLKKALRPIHLWALAVGLVISGEYFGWNYGWGVAGTVGFLIATLIITVMYITFVFSFTELTTAIPHAGGPFAYSFKAFGPWGGLIAGYATLIEFLLATPAIAFALGSYVHFIYPTVPALYTAVGCYLIFTLINMLGIKESAIFSLVVTLLAVAELLIFMGIVAPHFEMKNFLREAMPIHWTGVFAALPFAVWFYLAIEGVAMVAEEVKDPHKNIPLGYISGILTLTILALGVMILSGGAADWQKLSVIDYPLPETIGQVLGKDNSVTKLFAGIGIFGLVASFHGIIISYSRQIFAMARSGFLPSILSQVNKKYQTPHWALIVGGLIGILALYSGTTDKLIILSGLGAVVMYIISMLSLFALRKKEPDLPRPVKAPLYPYFPWIALILSCLCLIAIVYYNFWLSMIFFGGFGITAILFVWKKKDTSLMESSDLVALPETH</sequence>
<evidence type="ECO:0000313" key="8">
    <source>
        <dbReference type="Proteomes" id="UP000190961"/>
    </source>
</evidence>
<dbReference type="Proteomes" id="UP000190961">
    <property type="component" value="Unassembled WGS sequence"/>
</dbReference>
<feature type="transmembrane region" description="Helical" evidence="6">
    <location>
        <begin position="362"/>
        <end position="383"/>
    </location>
</feature>
<feature type="transmembrane region" description="Helical" evidence="6">
    <location>
        <begin position="31"/>
        <end position="49"/>
    </location>
</feature>
<dbReference type="GO" id="GO:0022857">
    <property type="term" value="F:transmembrane transporter activity"/>
    <property type="evidence" value="ECO:0007669"/>
    <property type="project" value="InterPro"/>
</dbReference>
<evidence type="ECO:0000256" key="4">
    <source>
        <dbReference type="ARBA" id="ARBA00022989"/>
    </source>
</evidence>
<evidence type="ECO:0000256" key="5">
    <source>
        <dbReference type="ARBA" id="ARBA00023136"/>
    </source>
</evidence>
<dbReference type="InterPro" id="IPR002293">
    <property type="entry name" value="AA/rel_permease1"/>
</dbReference>
<feature type="transmembrane region" description="Helical" evidence="6">
    <location>
        <begin position="133"/>
        <end position="151"/>
    </location>
</feature>
<keyword evidence="4 6" id="KW-1133">Transmembrane helix</keyword>
<feature type="transmembrane region" description="Helical" evidence="6">
    <location>
        <begin position="291"/>
        <end position="311"/>
    </location>
</feature>